<evidence type="ECO:0000256" key="1">
    <source>
        <dbReference type="ARBA" id="ARBA00008894"/>
    </source>
</evidence>
<evidence type="ECO:0000259" key="7">
    <source>
        <dbReference type="Pfam" id="PF00931"/>
    </source>
</evidence>
<dbReference type="Pfam" id="PF18052">
    <property type="entry name" value="Rx_N"/>
    <property type="match status" value="1"/>
</dbReference>
<evidence type="ECO:0000256" key="2">
    <source>
        <dbReference type="ARBA" id="ARBA00022614"/>
    </source>
</evidence>
<dbReference type="SUPFAM" id="SSF52058">
    <property type="entry name" value="L domain-like"/>
    <property type="match status" value="1"/>
</dbReference>
<evidence type="ECO:0000313" key="13">
    <source>
        <dbReference type="RefSeq" id="XP_019704715.1"/>
    </source>
</evidence>
<accession>A0A6J0PGF2</accession>
<evidence type="ECO:0000313" key="12">
    <source>
        <dbReference type="Proteomes" id="UP000504607"/>
    </source>
</evidence>
<feature type="domain" description="NB-ARC" evidence="7">
    <location>
        <begin position="174"/>
        <end position="347"/>
    </location>
</feature>
<evidence type="ECO:0000259" key="11">
    <source>
        <dbReference type="Pfam" id="PF25019"/>
    </source>
</evidence>
<dbReference type="InterPro" id="IPR056789">
    <property type="entry name" value="LRR_R13L1-DRL21"/>
</dbReference>
<evidence type="ECO:0000259" key="9">
    <source>
        <dbReference type="Pfam" id="PF23559"/>
    </source>
</evidence>
<dbReference type="Pfam" id="PF23559">
    <property type="entry name" value="WHD_DRP"/>
    <property type="match status" value="1"/>
</dbReference>
<keyword evidence="5" id="KW-0611">Plant defense</keyword>
<keyword evidence="6" id="KW-0067">ATP-binding</keyword>
<dbReference type="GO" id="GO:0005524">
    <property type="term" value="F:ATP binding"/>
    <property type="evidence" value="ECO:0007669"/>
    <property type="project" value="UniProtKB-KW"/>
</dbReference>
<keyword evidence="12" id="KW-1185">Reference proteome</keyword>
<feature type="domain" description="R13L1/DRL21-like LRR repeat region" evidence="11">
    <location>
        <begin position="786"/>
        <end position="880"/>
    </location>
</feature>
<comment type="similarity">
    <text evidence="1">Belongs to the disease resistance NB-LRR family.</text>
</comment>
<dbReference type="PANTHER" id="PTHR36766">
    <property type="entry name" value="PLANT BROAD-SPECTRUM MILDEW RESISTANCE PROTEIN RPW8"/>
    <property type="match status" value="1"/>
</dbReference>
<dbReference type="InterPro" id="IPR038005">
    <property type="entry name" value="RX-like_CC"/>
</dbReference>
<dbReference type="AlphaFoldDB" id="A0A6J0PGF2"/>
<dbReference type="SUPFAM" id="SSF52540">
    <property type="entry name" value="P-loop containing nucleoside triphosphate hydrolases"/>
    <property type="match status" value="1"/>
</dbReference>
<keyword evidence="2" id="KW-0433">Leucine-rich repeat</keyword>
<dbReference type="RefSeq" id="XP_019704715.1">
    <property type="nucleotide sequence ID" value="XM_019849156.2"/>
</dbReference>
<dbReference type="FunFam" id="1.10.10.10:FF:000322">
    <property type="entry name" value="Probable disease resistance protein At1g63360"/>
    <property type="match status" value="1"/>
</dbReference>
<dbReference type="Pfam" id="PF00560">
    <property type="entry name" value="LRR_1"/>
    <property type="match status" value="2"/>
</dbReference>
<feature type="domain" description="Disease resistance R13L4/SHOC-2-like LRR" evidence="10">
    <location>
        <begin position="575"/>
        <end position="647"/>
    </location>
</feature>
<evidence type="ECO:0000256" key="6">
    <source>
        <dbReference type="ARBA" id="ARBA00022840"/>
    </source>
</evidence>
<dbReference type="SMART" id="SM00369">
    <property type="entry name" value="LRR_TYP"/>
    <property type="match status" value="4"/>
</dbReference>
<dbReference type="Gene3D" id="1.20.5.4130">
    <property type="match status" value="1"/>
</dbReference>
<dbReference type="Gene3D" id="3.80.10.10">
    <property type="entry name" value="Ribonuclease Inhibitor"/>
    <property type="match status" value="1"/>
</dbReference>
<dbReference type="Proteomes" id="UP000504607">
    <property type="component" value="Chromosome 3"/>
</dbReference>
<dbReference type="Pfam" id="PF25019">
    <property type="entry name" value="LRR_R13L1-DRL21"/>
    <property type="match status" value="1"/>
</dbReference>
<gene>
    <name evidence="13" type="primary">LOC105042339</name>
</gene>
<dbReference type="InterPro" id="IPR042197">
    <property type="entry name" value="Apaf_helical"/>
</dbReference>
<dbReference type="Pfam" id="PF23598">
    <property type="entry name" value="LRR_14"/>
    <property type="match status" value="1"/>
</dbReference>
<dbReference type="InterPro" id="IPR027417">
    <property type="entry name" value="P-loop_NTPase"/>
</dbReference>
<dbReference type="GO" id="GO:0042742">
    <property type="term" value="P:defense response to bacterium"/>
    <property type="evidence" value="ECO:0007669"/>
    <property type="project" value="UniProtKB-ARBA"/>
</dbReference>
<organism evidence="12 13">
    <name type="scientific">Elaeis guineensis var. tenera</name>
    <name type="common">Oil palm</name>
    <dbReference type="NCBI Taxonomy" id="51953"/>
    <lineage>
        <taxon>Eukaryota</taxon>
        <taxon>Viridiplantae</taxon>
        <taxon>Streptophyta</taxon>
        <taxon>Embryophyta</taxon>
        <taxon>Tracheophyta</taxon>
        <taxon>Spermatophyta</taxon>
        <taxon>Magnoliopsida</taxon>
        <taxon>Liliopsida</taxon>
        <taxon>Arecaceae</taxon>
        <taxon>Arecoideae</taxon>
        <taxon>Cocoseae</taxon>
        <taxon>Elaeidinae</taxon>
        <taxon>Elaeis</taxon>
    </lineage>
</organism>
<dbReference type="PANTHER" id="PTHR36766:SF70">
    <property type="entry name" value="DISEASE RESISTANCE PROTEIN RGA4"/>
    <property type="match status" value="1"/>
</dbReference>
<feature type="domain" description="Disease resistance N-terminal" evidence="8">
    <location>
        <begin position="12"/>
        <end position="100"/>
    </location>
</feature>
<dbReference type="Gene3D" id="1.10.10.10">
    <property type="entry name" value="Winged helix-like DNA-binding domain superfamily/Winged helix DNA-binding domain"/>
    <property type="match status" value="1"/>
</dbReference>
<feature type="domain" description="Disease resistance protein winged helix" evidence="9">
    <location>
        <begin position="432"/>
        <end position="504"/>
    </location>
</feature>
<evidence type="ECO:0000256" key="5">
    <source>
        <dbReference type="ARBA" id="ARBA00022821"/>
    </source>
</evidence>
<dbReference type="Gene3D" id="1.10.8.430">
    <property type="entry name" value="Helical domain of apoptotic protease-activating factors"/>
    <property type="match status" value="1"/>
</dbReference>
<dbReference type="GO" id="GO:0043531">
    <property type="term" value="F:ADP binding"/>
    <property type="evidence" value="ECO:0007669"/>
    <property type="project" value="InterPro"/>
</dbReference>
<dbReference type="CDD" id="cd14798">
    <property type="entry name" value="RX-CC_like"/>
    <property type="match status" value="1"/>
</dbReference>
<dbReference type="InterPro" id="IPR058922">
    <property type="entry name" value="WHD_DRP"/>
</dbReference>
<dbReference type="InterPro" id="IPR055414">
    <property type="entry name" value="LRR_R13L4/SHOC2-like"/>
</dbReference>
<dbReference type="InParanoid" id="A0A6J0PGF2"/>
<dbReference type="OrthoDB" id="616692at2759"/>
<dbReference type="GO" id="GO:0009626">
    <property type="term" value="P:plant-type hypersensitive response"/>
    <property type="evidence" value="ECO:0007669"/>
    <property type="project" value="UniProtKB-ARBA"/>
</dbReference>
<evidence type="ECO:0000259" key="8">
    <source>
        <dbReference type="Pfam" id="PF18052"/>
    </source>
</evidence>
<proteinExistence type="inferred from homology"/>
<keyword evidence="3" id="KW-0677">Repeat</keyword>
<dbReference type="FunFam" id="3.40.50.300:FF:001091">
    <property type="entry name" value="Probable disease resistance protein At1g61300"/>
    <property type="match status" value="1"/>
</dbReference>
<keyword evidence="4" id="KW-0547">Nucleotide-binding</keyword>
<reference evidence="13" key="1">
    <citation type="submission" date="2025-08" db="UniProtKB">
        <authorList>
            <consortium name="RefSeq"/>
        </authorList>
    </citation>
    <scope>IDENTIFICATION</scope>
</reference>
<feature type="non-terminal residue" evidence="13">
    <location>
        <position position="883"/>
    </location>
</feature>
<name>A0A6J0PGF2_ELAGV</name>
<dbReference type="GO" id="GO:0002758">
    <property type="term" value="P:innate immune response-activating signaling pathway"/>
    <property type="evidence" value="ECO:0007669"/>
    <property type="project" value="UniProtKB-ARBA"/>
</dbReference>
<protein>
    <submittedName>
        <fullName evidence="13">Disease resistance protein RGA2-like</fullName>
    </submittedName>
</protein>
<dbReference type="InterPro" id="IPR001611">
    <property type="entry name" value="Leu-rich_rpt"/>
</dbReference>
<evidence type="ECO:0000259" key="10">
    <source>
        <dbReference type="Pfam" id="PF23598"/>
    </source>
</evidence>
<dbReference type="InterPro" id="IPR003591">
    <property type="entry name" value="Leu-rich_rpt_typical-subtyp"/>
</dbReference>
<dbReference type="InterPro" id="IPR032675">
    <property type="entry name" value="LRR_dom_sf"/>
</dbReference>
<dbReference type="Pfam" id="PF00931">
    <property type="entry name" value="NB-ARC"/>
    <property type="match status" value="1"/>
</dbReference>
<dbReference type="InterPro" id="IPR041118">
    <property type="entry name" value="Rx_N"/>
</dbReference>
<sequence length="883" mass="100376">MAELAVTAAGAAVEMVVEKLASGLWKDLGLARSVYTDMEKLQSKLSTIQNVLDDAEKKSITNKALQSWLKKLKDAALDADDVVDEFQTEALRRRMERYDRMTGKVRDFFSSNNPIAFRYKIGGKISEIRERFDEIAKENKDFDLMVIKSDSDRPVDRETTSLVSEPKIYGRDEDEKQVMEFLVDRDNDKNISILTIVGLGGIGKTTLAQLVYNNERIKEQFELRMWVCVGETFDGKMVLRAMIEQLKGEQSIFSNLQTMSTFLDEKLRTKRFLLVLDDLWNDKESEWEQLKPLFIHAKLGSKIIVTTRIETAVSGASTIGTVSVHRLQGLQDEDCWCLFKQRAFRSEREEDNRELEKIGWEIIKKCGGLPLAAKALGSLMNSYTKVQEWSAICKDFEVGGLPIGEAGILHVLKLSYDHLPSHLKRCFTYCSVFQKDHEIEIERLIQLWMAEGLIDTSGTSQNAEDIGKQYFDNLLSRSFFQDVQMDKYNNRGTCKMHDLVHDLACSITKDEALVMQGGMKSISLECRYLSIPYSSGSSIDFKTTYEAKKLRSLFLLKAEYRSNVDVDEFIFNATKTFPQLRALGLNSSGIAKLSNRISRLKHLRFIDLSPAQISTLPTLITKLYNLQTLNLRDCSMLKELPEGIGNLCNLRYMDISCCPNITTLPLSITRLSNLQTLNLPNCNMLKELPEGIGNLCNLRYMDISSCFQITTLPTSITRLSSLQTLNLSYCWMLKELPEGISNLGNLRHLDIRGCDNLDCIPRGLGRLGNLETLPMFIVAQENGCTIAELQHLNSIRGSLEIKNLHHVKDPDEAMQANLRAKTRLNYLRLEWNKGGGEEHEPSSTEVEVAEGVFERLQPHHNLEKLEIYSYIGTRLPNWMSPSF</sequence>
<evidence type="ECO:0000256" key="3">
    <source>
        <dbReference type="ARBA" id="ARBA00022737"/>
    </source>
</evidence>
<dbReference type="Gene3D" id="3.40.50.300">
    <property type="entry name" value="P-loop containing nucleotide triphosphate hydrolases"/>
    <property type="match status" value="1"/>
</dbReference>
<dbReference type="InterPro" id="IPR002182">
    <property type="entry name" value="NB-ARC"/>
</dbReference>
<dbReference type="InterPro" id="IPR036388">
    <property type="entry name" value="WH-like_DNA-bd_sf"/>
</dbReference>
<dbReference type="PRINTS" id="PR00364">
    <property type="entry name" value="DISEASERSIST"/>
</dbReference>
<evidence type="ECO:0000256" key="4">
    <source>
        <dbReference type="ARBA" id="ARBA00022741"/>
    </source>
</evidence>